<name>A0A7U2MYD4_ASPFN</name>
<organism evidence="6 7">
    <name type="scientific">Aspergillus flavus (strain ATCC 200026 / FGSC A1120 / IAM 13836 / NRRL 3357 / JCM 12722 / SRRC 167)</name>
    <dbReference type="NCBI Taxonomy" id="332952"/>
    <lineage>
        <taxon>Eukaryota</taxon>
        <taxon>Fungi</taxon>
        <taxon>Dikarya</taxon>
        <taxon>Ascomycota</taxon>
        <taxon>Pezizomycotina</taxon>
        <taxon>Eurotiomycetes</taxon>
        <taxon>Eurotiomycetidae</taxon>
        <taxon>Eurotiales</taxon>
        <taxon>Aspergillaceae</taxon>
        <taxon>Aspergillus</taxon>
        <taxon>Aspergillus subgen. Circumdati</taxon>
    </lineage>
</organism>
<dbReference type="EMBL" id="CP044617">
    <property type="protein sequence ID" value="QRD92131.1"/>
    <property type="molecule type" value="Genomic_DNA"/>
</dbReference>
<feature type="region of interest" description="Disordered" evidence="4">
    <location>
        <begin position="369"/>
        <end position="388"/>
    </location>
</feature>
<dbReference type="CDD" id="cd12148">
    <property type="entry name" value="fungal_TF_MHR"/>
    <property type="match status" value="1"/>
</dbReference>
<dbReference type="GO" id="GO:0003700">
    <property type="term" value="F:DNA-binding transcription factor activity"/>
    <property type="evidence" value="ECO:0007669"/>
    <property type="project" value="InterPro"/>
</dbReference>
<accession>A0A7U2MYD4</accession>
<sequence length="639" mass="72087">MAMLVILPTLHVSGRSLFTLTPGHLMANSAHTSQPPCIEPNSAVVPWSYSRLSTVSILRHLPPRPVVDYLVAVYFNTVHWFVVVAHEGHFLHHYRQMMDLYAQDESSVPDSEEDFTFALLILTVVALGGRYASAHAVRRRRCTQAFSQSPTSSDGRTSADIATATCRLFAVLRNNSTDNLTCGTLATVQSMLLLGNLYLYHGHSNLALELHKEDSEMRWTSPYYQSMDLVEKRQLKWRLFWAVHTSDRFLAMCYGLPPLISDEDCVVEIPREDCIYPPTGSPSFLMLDGENDSATGPNSTTLLTYQTHKLKFYVILGHIIQTLYRQTKGGIEGRCLTGIQEIVPVKNRPTDRTLRRWYSELPRELRVSEMAARQDQGEERTPDDDDDIIDPVHDDACNDSSNVHERRKRIKNSIYGMQALLLQLAYDHALVLIHRPILTLKNNERQAPPKDMLCWSISTRWRASLRISNIGDPLSRLAFEAKRRLSRVIQVQRRLKAKVIVSAQSLAILEKLAYDVMKKEANRMFGEGSGELDNGYSYPEPLSRQQEDYTPTLQEPLPAAPTSNGSGAKNDMLDLSSIDDMQSNENRLLFDGLLPDTLLGLGSSMAEVDKRECFWTVQRVLLIPFGSFLGSVCTSTIGR</sequence>
<dbReference type="Pfam" id="PF04082">
    <property type="entry name" value="Fungal_trans"/>
    <property type="match status" value="1"/>
</dbReference>
<evidence type="ECO:0000259" key="5">
    <source>
        <dbReference type="Pfam" id="PF04082"/>
    </source>
</evidence>
<feature type="domain" description="Xylanolytic transcriptional activator regulatory" evidence="5">
    <location>
        <begin position="73"/>
        <end position="276"/>
    </location>
</feature>
<dbReference type="Proteomes" id="UP000596276">
    <property type="component" value="Chromosome 7"/>
</dbReference>
<keyword evidence="7" id="KW-1185">Reference proteome</keyword>
<proteinExistence type="predicted"/>
<dbReference type="AlphaFoldDB" id="A0A7U2MYD4"/>
<keyword evidence="2" id="KW-0804">Transcription</keyword>
<dbReference type="PANTHER" id="PTHR46910:SF17">
    <property type="entry name" value="SCFA-RELATED"/>
    <property type="match status" value="1"/>
</dbReference>
<evidence type="ECO:0000256" key="3">
    <source>
        <dbReference type="ARBA" id="ARBA00023242"/>
    </source>
</evidence>
<gene>
    <name evidence="6" type="ORF">F9C07_2201220</name>
</gene>
<protein>
    <recommendedName>
        <fullName evidence="5">Xylanolytic transcriptional activator regulatory domain-containing protein</fullName>
    </recommendedName>
</protein>
<keyword evidence="3" id="KW-0539">Nucleus</keyword>
<dbReference type="PANTHER" id="PTHR46910">
    <property type="entry name" value="TRANSCRIPTION FACTOR PDR1"/>
    <property type="match status" value="1"/>
</dbReference>
<evidence type="ECO:0000313" key="7">
    <source>
        <dbReference type="Proteomes" id="UP000596276"/>
    </source>
</evidence>
<evidence type="ECO:0000256" key="1">
    <source>
        <dbReference type="ARBA" id="ARBA00023015"/>
    </source>
</evidence>
<evidence type="ECO:0000256" key="2">
    <source>
        <dbReference type="ARBA" id="ARBA00023163"/>
    </source>
</evidence>
<dbReference type="InterPro" id="IPR007219">
    <property type="entry name" value="XnlR_reg_dom"/>
</dbReference>
<evidence type="ECO:0000256" key="4">
    <source>
        <dbReference type="SAM" id="MobiDB-lite"/>
    </source>
</evidence>
<dbReference type="InterPro" id="IPR050987">
    <property type="entry name" value="AtrR-like"/>
</dbReference>
<dbReference type="VEuPathDB" id="FungiDB:F9C07_2201220"/>
<evidence type="ECO:0000313" key="6">
    <source>
        <dbReference type="EMBL" id="QRD92131.1"/>
    </source>
</evidence>
<reference evidence="7" key="1">
    <citation type="journal article" date="2021" name="G3 (Bethesda)">
        <title>Chromosome assembled and annotated genome sequence of Aspergillus flavus NRRL 3357.</title>
        <authorList>
            <person name="Skerker J.M."/>
            <person name="Pianalto K.M."/>
            <person name="Mondo S.J."/>
            <person name="Yang K."/>
            <person name="Arkin A.P."/>
            <person name="Keller N.P."/>
            <person name="Grigoriev I.V."/>
            <person name="Louise Glass N.L."/>
        </authorList>
    </citation>
    <scope>NUCLEOTIDE SEQUENCE [LARGE SCALE GENOMIC DNA]</scope>
    <source>
        <strain evidence="7">ATCC 200026 / FGSC A1120 / IAM 13836 / NRRL 3357 / JCM 12722 / SRRC 167</strain>
    </source>
</reference>
<dbReference type="GO" id="GO:0006351">
    <property type="term" value="P:DNA-templated transcription"/>
    <property type="evidence" value="ECO:0007669"/>
    <property type="project" value="InterPro"/>
</dbReference>
<dbReference type="GO" id="GO:0003677">
    <property type="term" value="F:DNA binding"/>
    <property type="evidence" value="ECO:0007669"/>
    <property type="project" value="InterPro"/>
</dbReference>
<keyword evidence="1" id="KW-0805">Transcription regulation</keyword>
<feature type="region of interest" description="Disordered" evidence="4">
    <location>
        <begin position="553"/>
        <end position="573"/>
    </location>
</feature>
<dbReference type="VEuPathDB" id="FungiDB:AFLA_012926"/>
<dbReference type="GO" id="GO:0008270">
    <property type="term" value="F:zinc ion binding"/>
    <property type="evidence" value="ECO:0007669"/>
    <property type="project" value="InterPro"/>
</dbReference>